<dbReference type="KEGG" id="qsa:O6P43_010789"/>
<evidence type="ECO:0000313" key="2">
    <source>
        <dbReference type="Proteomes" id="UP001163823"/>
    </source>
</evidence>
<name>A0AAD7Q184_QUISA</name>
<dbReference type="PANTHER" id="PTHR33509">
    <property type="entry name" value="LATE EMBRYOGENIS ABUNDANT PROTEIN 2-RELATED"/>
    <property type="match status" value="1"/>
</dbReference>
<keyword evidence="2" id="KW-1185">Reference proteome</keyword>
<dbReference type="Pfam" id="PF03242">
    <property type="entry name" value="LEA_3a"/>
    <property type="match status" value="1"/>
</dbReference>
<protein>
    <submittedName>
        <fullName evidence="1">Late embryogenesis abundant protein Lea5</fullName>
    </submittedName>
</protein>
<dbReference type="AlphaFoldDB" id="A0AAD7Q184"/>
<dbReference type="GO" id="GO:0006950">
    <property type="term" value="P:response to stress"/>
    <property type="evidence" value="ECO:0007669"/>
    <property type="project" value="TreeGrafter"/>
</dbReference>
<sequence length="97" mass="10222">MARSFANVKLLTAALVFDGFSNTISRRGYAAATQGIASSATKGGVSSKMAKKTGEEAVGATEKEAWVPDPKTGNYRPANTNEIDAADLRAMLLNKKN</sequence>
<dbReference type="GO" id="GO:0005739">
    <property type="term" value="C:mitochondrion"/>
    <property type="evidence" value="ECO:0007669"/>
    <property type="project" value="TreeGrafter"/>
</dbReference>
<dbReference type="PANTHER" id="PTHR33509:SF5">
    <property type="entry name" value="PROTEIN SENESCENCE-ASSOCIATED GENE 21, MITOCHONDRIAL"/>
    <property type="match status" value="1"/>
</dbReference>
<dbReference type="EMBL" id="JARAOO010000004">
    <property type="protein sequence ID" value="KAJ7972978.1"/>
    <property type="molecule type" value="Genomic_DNA"/>
</dbReference>
<comment type="caution">
    <text evidence="1">The sequence shown here is derived from an EMBL/GenBank/DDBJ whole genome shotgun (WGS) entry which is preliminary data.</text>
</comment>
<proteinExistence type="predicted"/>
<organism evidence="1 2">
    <name type="scientific">Quillaja saponaria</name>
    <name type="common">Soap bark tree</name>
    <dbReference type="NCBI Taxonomy" id="32244"/>
    <lineage>
        <taxon>Eukaryota</taxon>
        <taxon>Viridiplantae</taxon>
        <taxon>Streptophyta</taxon>
        <taxon>Embryophyta</taxon>
        <taxon>Tracheophyta</taxon>
        <taxon>Spermatophyta</taxon>
        <taxon>Magnoliopsida</taxon>
        <taxon>eudicotyledons</taxon>
        <taxon>Gunneridae</taxon>
        <taxon>Pentapetalae</taxon>
        <taxon>rosids</taxon>
        <taxon>fabids</taxon>
        <taxon>Fabales</taxon>
        <taxon>Quillajaceae</taxon>
        <taxon>Quillaja</taxon>
    </lineage>
</organism>
<dbReference type="InterPro" id="IPR004926">
    <property type="entry name" value="LEA_3a"/>
</dbReference>
<gene>
    <name evidence="1" type="ORF">O6P43_010789</name>
</gene>
<reference evidence="1" key="1">
    <citation type="journal article" date="2023" name="Science">
        <title>Elucidation of the pathway for biosynthesis of saponin adjuvants from the soapbark tree.</title>
        <authorList>
            <person name="Reed J."/>
            <person name="Orme A."/>
            <person name="El-Demerdash A."/>
            <person name="Owen C."/>
            <person name="Martin L.B.B."/>
            <person name="Misra R.C."/>
            <person name="Kikuchi S."/>
            <person name="Rejzek M."/>
            <person name="Martin A.C."/>
            <person name="Harkess A."/>
            <person name="Leebens-Mack J."/>
            <person name="Louveau T."/>
            <person name="Stephenson M.J."/>
            <person name="Osbourn A."/>
        </authorList>
    </citation>
    <scope>NUCLEOTIDE SEQUENCE</scope>
    <source>
        <strain evidence="1">S10</strain>
    </source>
</reference>
<accession>A0AAD7Q184</accession>
<dbReference type="Proteomes" id="UP001163823">
    <property type="component" value="Chromosome 4"/>
</dbReference>
<evidence type="ECO:0000313" key="1">
    <source>
        <dbReference type="EMBL" id="KAJ7972978.1"/>
    </source>
</evidence>